<dbReference type="STRING" id="1121420.SAMN02746098_04506"/>
<dbReference type="GO" id="GO:0000049">
    <property type="term" value="F:tRNA binding"/>
    <property type="evidence" value="ECO:0007669"/>
    <property type="project" value="InterPro"/>
</dbReference>
<reference evidence="8" key="1">
    <citation type="submission" date="2016-11" db="EMBL/GenBank/DDBJ databases">
        <authorList>
            <person name="Varghese N."/>
            <person name="Submissions S."/>
        </authorList>
    </citation>
    <scope>NUCLEOTIDE SEQUENCE [LARGE SCALE GENOMIC DNA]</scope>
    <source>
        <strain evidence="8">DSM 15449</strain>
    </source>
</reference>
<dbReference type="AlphaFoldDB" id="A0A1M6DCS0"/>
<sequence length="147" mass="17171">MVSHLEVEEKRKYICDVISVVKERVRTLRELAEASRYFFQEIMSYDEKGMEKYFINQEGVCTLLSKGRECLTALDHFDVENVESVYRQLMDELKIKGGIIIHPTRLALTGRTVSPGLFEVMALLGKRKCIERLDKAIEFIRKKIRKI</sequence>
<name>A0A1M6DCS0_9FIRM</name>
<dbReference type="InterPro" id="IPR049940">
    <property type="entry name" value="GluQ/Sye"/>
</dbReference>
<dbReference type="InterPro" id="IPR020751">
    <property type="entry name" value="aa-tRNA-synth_I_codon-bd_sub2"/>
</dbReference>
<dbReference type="Pfam" id="PF19269">
    <property type="entry name" value="Anticodon_2"/>
    <property type="match status" value="1"/>
</dbReference>
<dbReference type="SUPFAM" id="SSF48163">
    <property type="entry name" value="An anticodon-binding domain of class I aminoacyl-tRNA synthetases"/>
    <property type="match status" value="1"/>
</dbReference>
<dbReference type="Gene3D" id="1.10.8.70">
    <property type="entry name" value="Glutamate-tRNA synthetase, class I, anticodon-binding domain 1"/>
    <property type="match status" value="1"/>
</dbReference>
<dbReference type="Proteomes" id="UP000183954">
    <property type="component" value="Unassembled WGS sequence"/>
</dbReference>
<dbReference type="PANTHER" id="PTHR43311:SF1">
    <property type="entry name" value="GLUTAMYL-Q TRNA(ASP) SYNTHETASE"/>
    <property type="match status" value="1"/>
</dbReference>
<dbReference type="RefSeq" id="WP_242947667.1">
    <property type="nucleotide sequence ID" value="NZ_FQXJ01000023.1"/>
</dbReference>
<evidence type="ECO:0000256" key="2">
    <source>
        <dbReference type="ARBA" id="ARBA00022741"/>
    </source>
</evidence>
<evidence type="ECO:0000256" key="4">
    <source>
        <dbReference type="ARBA" id="ARBA00022917"/>
    </source>
</evidence>
<dbReference type="PANTHER" id="PTHR43311">
    <property type="entry name" value="GLUTAMATE--TRNA LIGASE"/>
    <property type="match status" value="1"/>
</dbReference>
<evidence type="ECO:0000256" key="1">
    <source>
        <dbReference type="ARBA" id="ARBA00022598"/>
    </source>
</evidence>
<keyword evidence="8" id="KW-1185">Reference proteome</keyword>
<protein>
    <submittedName>
        <fullName evidence="7">Glutamyl-tRNA synthetase</fullName>
    </submittedName>
</protein>
<feature type="domain" description="Aminoacyl-tRNA synthetase class I anticodon-binding" evidence="6">
    <location>
        <begin position="9"/>
        <end position="137"/>
    </location>
</feature>
<gene>
    <name evidence="7" type="ORF">SAMN02746098_04506</name>
</gene>
<accession>A0A1M6DCS0</accession>
<keyword evidence="2" id="KW-0547">Nucleotide-binding</keyword>
<dbReference type="InterPro" id="IPR020752">
    <property type="entry name" value="Glu-tRNA-synth_I_codon-bd_sub1"/>
</dbReference>
<keyword evidence="1" id="KW-0436">Ligase</keyword>
<dbReference type="GO" id="GO:0004818">
    <property type="term" value="F:glutamate-tRNA ligase activity"/>
    <property type="evidence" value="ECO:0007669"/>
    <property type="project" value="TreeGrafter"/>
</dbReference>
<evidence type="ECO:0000313" key="7">
    <source>
        <dbReference type="EMBL" id="SHI70945.1"/>
    </source>
</evidence>
<dbReference type="InterPro" id="IPR045462">
    <property type="entry name" value="aa-tRNA-synth_I_cd-bd"/>
</dbReference>
<evidence type="ECO:0000259" key="6">
    <source>
        <dbReference type="Pfam" id="PF19269"/>
    </source>
</evidence>
<dbReference type="EMBL" id="FQXJ01000023">
    <property type="protein sequence ID" value="SHI70945.1"/>
    <property type="molecule type" value="Genomic_DNA"/>
</dbReference>
<proteinExistence type="predicted"/>
<organism evidence="7 8">
    <name type="scientific">Desulfosporosinus lacus DSM 15449</name>
    <dbReference type="NCBI Taxonomy" id="1121420"/>
    <lineage>
        <taxon>Bacteria</taxon>
        <taxon>Bacillati</taxon>
        <taxon>Bacillota</taxon>
        <taxon>Clostridia</taxon>
        <taxon>Eubacteriales</taxon>
        <taxon>Desulfitobacteriaceae</taxon>
        <taxon>Desulfosporosinus</taxon>
    </lineage>
</organism>
<keyword evidence="3" id="KW-0067">ATP-binding</keyword>
<keyword evidence="5 7" id="KW-0030">Aminoacyl-tRNA synthetase</keyword>
<keyword evidence="4" id="KW-0648">Protein biosynthesis</keyword>
<dbReference type="GO" id="GO:0005829">
    <property type="term" value="C:cytosol"/>
    <property type="evidence" value="ECO:0007669"/>
    <property type="project" value="TreeGrafter"/>
</dbReference>
<evidence type="ECO:0000313" key="8">
    <source>
        <dbReference type="Proteomes" id="UP000183954"/>
    </source>
</evidence>
<evidence type="ECO:0000256" key="5">
    <source>
        <dbReference type="ARBA" id="ARBA00023146"/>
    </source>
</evidence>
<dbReference type="Gene3D" id="1.10.10.350">
    <property type="match status" value="1"/>
</dbReference>
<evidence type="ECO:0000256" key="3">
    <source>
        <dbReference type="ARBA" id="ARBA00022840"/>
    </source>
</evidence>
<dbReference type="InterPro" id="IPR008925">
    <property type="entry name" value="aa_tRNA-synth_I_cd-bd_sf"/>
</dbReference>
<dbReference type="GO" id="GO:0006424">
    <property type="term" value="P:glutamyl-tRNA aminoacylation"/>
    <property type="evidence" value="ECO:0007669"/>
    <property type="project" value="TreeGrafter"/>
</dbReference>
<dbReference type="GO" id="GO:0005524">
    <property type="term" value="F:ATP binding"/>
    <property type="evidence" value="ECO:0007669"/>
    <property type="project" value="UniProtKB-KW"/>
</dbReference>